<dbReference type="Proteomes" id="UP000434916">
    <property type="component" value="Unassembled WGS sequence"/>
</dbReference>
<keyword evidence="7" id="KW-1185">Reference proteome</keyword>
<feature type="signal peptide" evidence="1">
    <location>
        <begin position="1"/>
        <end position="19"/>
    </location>
</feature>
<keyword evidence="1" id="KW-0732">Signal</keyword>
<dbReference type="EMBL" id="WNDD01000024">
    <property type="protein sequence ID" value="MTV03450.1"/>
    <property type="molecule type" value="Genomic_DNA"/>
</dbReference>
<evidence type="ECO:0000313" key="4">
    <source>
        <dbReference type="EMBL" id="MTV03450.1"/>
    </source>
</evidence>
<dbReference type="Proteomes" id="UP000482671">
    <property type="component" value="Unassembled WGS sequence"/>
</dbReference>
<feature type="domain" description="Putative carbohydrate metabolism" evidence="2">
    <location>
        <begin position="510"/>
        <end position="702"/>
    </location>
</feature>
<protein>
    <submittedName>
        <fullName evidence="5">DUF4493 domain-containing protein</fullName>
    </submittedName>
</protein>
<evidence type="ECO:0000256" key="1">
    <source>
        <dbReference type="SAM" id="SignalP"/>
    </source>
</evidence>
<organism evidence="5 6">
    <name type="scientific">Parabacteroides merdae</name>
    <dbReference type="NCBI Taxonomy" id="46503"/>
    <lineage>
        <taxon>Bacteria</taxon>
        <taxon>Pseudomonadati</taxon>
        <taxon>Bacteroidota</taxon>
        <taxon>Bacteroidia</taxon>
        <taxon>Bacteroidales</taxon>
        <taxon>Tannerellaceae</taxon>
        <taxon>Parabacteroides</taxon>
    </lineage>
</organism>
<proteinExistence type="predicted"/>
<dbReference type="Proteomes" id="UP000286260">
    <property type="component" value="Unassembled WGS sequence"/>
</dbReference>
<dbReference type="PROSITE" id="PS51257">
    <property type="entry name" value="PROKAR_LIPOPROTEIN"/>
    <property type="match status" value="1"/>
</dbReference>
<evidence type="ECO:0000313" key="7">
    <source>
        <dbReference type="Proteomes" id="UP000434916"/>
    </source>
</evidence>
<feature type="chain" id="PRO_5044593093" evidence="1">
    <location>
        <begin position="20"/>
        <end position="712"/>
    </location>
</feature>
<evidence type="ECO:0000313" key="8">
    <source>
        <dbReference type="Proteomes" id="UP000482671"/>
    </source>
</evidence>
<dbReference type="Pfam" id="PF14900">
    <property type="entry name" value="DUF4493"/>
    <property type="match status" value="1"/>
</dbReference>
<dbReference type="InterPro" id="IPR025112">
    <property type="entry name" value="PCMD"/>
</dbReference>
<name>A0A3E4ZYQ2_9BACT</name>
<dbReference type="InterPro" id="IPR027840">
    <property type="entry name" value="DUF4493"/>
</dbReference>
<dbReference type="AlphaFoldDB" id="A0A3E4ZYQ2"/>
<dbReference type="Pfam" id="PF13201">
    <property type="entry name" value="PCMD"/>
    <property type="match status" value="1"/>
</dbReference>
<accession>A0A3E4ZYQ2</accession>
<dbReference type="InterPro" id="IPR038653">
    <property type="entry name" value="Put_CMD_sf"/>
</dbReference>
<reference evidence="7 8" key="2">
    <citation type="journal article" date="2019" name="Nat. Med.">
        <title>A library of human gut bacterial isolates paired with longitudinal multiomics data enables mechanistic microbiome research.</title>
        <authorList>
            <person name="Poyet M."/>
            <person name="Groussin M."/>
            <person name="Gibbons S.M."/>
            <person name="Avila-Pacheco J."/>
            <person name="Jiang X."/>
            <person name="Kearney S.M."/>
            <person name="Perrotta A.R."/>
            <person name="Berdy B."/>
            <person name="Zhao S."/>
            <person name="Lieberman T.D."/>
            <person name="Swanson P.K."/>
            <person name="Smith M."/>
            <person name="Roesemann S."/>
            <person name="Alexander J.E."/>
            <person name="Rich S.A."/>
            <person name="Livny J."/>
            <person name="Vlamakis H."/>
            <person name="Clish C."/>
            <person name="Bullock K."/>
            <person name="Deik A."/>
            <person name="Scott J."/>
            <person name="Pierce K.A."/>
            <person name="Xavier R.J."/>
            <person name="Alm E.J."/>
        </authorList>
    </citation>
    <scope>NUCLEOTIDE SEQUENCE [LARGE SCALE GENOMIC DNA]</scope>
    <source>
        <strain evidence="4 8">BIOML-A11</strain>
        <strain evidence="3 7">BIOML-A29</strain>
    </source>
</reference>
<evidence type="ECO:0000313" key="5">
    <source>
        <dbReference type="EMBL" id="RHC89499.1"/>
    </source>
</evidence>
<dbReference type="EMBL" id="WNCN01000024">
    <property type="protein sequence ID" value="MTU40852.1"/>
    <property type="molecule type" value="Genomic_DNA"/>
</dbReference>
<gene>
    <name evidence="5" type="ORF">DW828_02840</name>
    <name evidence="3" type="ORF">GMD82_15620</name>
    <name evidence="4" type="ORF">GME02_17755</name>
</gene>
<dbReference type="EMBL" id="QSII01000002">
    <property type="protein sequence ID" value="RHC89499.1"/>
    <property type="molecule type" value="Genomic_DNA"/>
</dbReference>
<sequence>MKKLSYIIGCLFLMLFVWVSCDNEDNRMQTTGYLELGVSKNVEVVTRGFDVKDQSLAVDICTGANDSVVKHFSDYNDMAGERVLLDVGTYKVKVTSNPSDKLEFEKPTFYGDKDKIVIKAGETTQTAIECFLTCVKVTSKFTKPVQDKFASCVAKVSDATGSYLEYDMQETRAGYFQPGYLLVDLTLTNKEGLTFHMSKLIEKTEAKDHYHLVFDLVDSGEDNSGMDFDITIDSDPTNDENHTVTIPLPESGYGQEPPVVKVLEDGKDSNGMISLDKGDFRKVMLNISSTNIGLESVTMIATSSLFDEHKILSSLDLLKLSEESKKKLAEIGLEVPALDDKKAMFTLVFDNLITQLPGGTHTFVLSARDEMGHETVQTISITVNLQIMTHPVVESEVWAHFATLRGYVKNASEEDKASYKFQYRKSGTTTWKDVAGEVTVATNGSSNVAQVATNLDASTKYEYRLLQNDTNSEPEEFTTEDDIQLPNSGFEDWYTDSDGLPKPAKDASSSFWDCGNVNYFGKHIMTTQNDETALGQGSSVKMETQETMKIIAAGNIFTGTFERDGMGGILTLGRNFECRPNKLKGYYKYTSAKVSVSKGHLNEGEDDLCSLYIALTDEQITVNTNKGIYFDPNSSAVIAYGSISDEESKGADSFKEFTVDLEYKDLKRIPKYIIVVASSSKYGDYMEGGKGSTMWLDDLELVYPKSMEEVRK</sequence>
<comment type="caution">
    <text evidence="5">The sequence shown here is derived from an EMBL/GenBank/DDBJ whole genome shotgun (WGS) entry which is preliminary data.</text>
</comment>
<evidence type="ECO:0000313" key="3">
    <source>
        <dbReference type="EMBL" id="MTU40852.1"/>
    </source>
</evidence>
<evidence type="ECO:0000259" key="2">
    <source>
        <dbReference type="Pfam" id="PF13201"/>
    </source>
</evidence>
<dbReference type="RefSeq" id="WP_122115215.1">
    <property type="nucleotide sequence ID" value="NZ_BAABZJ010000001.1"/>
</dbReference>
<dbReference type="Gene3D" id="2.60.120.890">
    <property type="entry name" value="BT2081, beta-jelly-roll domain"/>
    <property type="match status" value="1"/>
</dbReference>
<evidence type="ECO:0000313" key="6">
    <source>
        <dbReference type="Proteomes" id="UP000286260"/>
    </source>
</evidence>
<reference evidence="5 6" key="1">
    <citation type="submission" date="2018-08" db="EMBL/GenBank/DDBJ databases">
        <title>A genome reference for cultivated species of the human gut microbiota.</title>
        <authorList>
            <person name="Zou Y."/>
            <person name="Xue W."/>
            <person name="Luo G."/>
        </authorList>
    </citation>
    <scope>NUCLEOTIDE SEQUENCE [LARGE SCALE GENOMIC DNA]</scope>
    <source>
        <strain evidence="5 6">AM34-17</strain>
    </source>
</reference>